<feature type="domain" description="Apple" evidence="2">
    <location>
        <begin position="42"/>
        <end position="125"/>
    </location>
</feature>
<sequence>MLFGWCTRCIVSRETNISRTLSLLIFVTLISSVFGRSPYIRCFQRNIRHSIDNSQPLAELFYVRPYDCLNQCILSTNNAVESEGLCRSVVYNYLQHSCRLYDHDGRKVPAILHPANGYDYFRRTATTQECGGPMQRFLAKKRLLPPGNLNGKYPVKSLALEQDQKSNNEKRRFGNKRPDPSANQMPEPVFPEITSDLSNMPLSNSGQLPEETGITTTIAPTKFDASMEEVKSLDEALASKDKASPVDVDIFSAFSEGGSANKEVVHPSTTASTRSDTTTPGTTSIAATTTSSSTLFSDFEPAAEEVTARTTIKTTATEKPRNRFQLRPESSGGLPRGSMQNVHLPNSASELGYEENESSATDSSPSLMLAGESENASSVTVMPFKQQQPPSSMITDDHISSVESTTTNPEQKTCSTSTAYYVVIGNEIILPISGSESDVTILHGVEQSKCAKYCSSNTGPKGESLKCSSINYFH</sequence>
<feature type="region of interest" description="Disordered" evidence="1">
    <location>
        <begin position="157"/>
        <end position="187"/>
    </location>
</feature>
<organism evidence="3 4">
    <name type="scientific">Ditylenchus dipsaci</name>
    <dbReference type="NCBI Taxonomy" id="166011"/>
    <lineage>
        <taxon>Eukaryota</taxon>
        <taxon>Metazoa</taxon>
        <taxon>Ecdysozoa</taxon>
        <taxon>Nematoda</taxon>
        <taxon>Chromadorea</taxon>
        <taxon>Rhabditida</taxon>
        <taxon>Tylenchina</taxon>
        <taxon>Tylenchomorpha</taxon>
        <taxon>Sphaerularioidea</taxon>
        <taxon>Anguinidae</taxon>
        <taxon>Anguininae</taxon>
        <taxon>Ditylenchus</taxon>
    </lineage>
</organism>
<dbReference type="InterPro" id="IPR003609">
    <property type="entry name" value="Pan_app"/>
</dbReference>
<dbReference type="SUPFAM" id="SSF57414">
    <property type="entry name" value="Hairpin loop containing domain-like"/>
    <property type="match status" value="1"/>
</dbReference>
<dbReference type="WBParaSite" id="jg9186">
    <property type="protein sequence ID" value="jg9186"/>
    <property type="gene ID" value="jg9186"/>
</dbReference>
<dbReference type="Pfam" id="PF00024">
    <property type="entry name" value="PAN_1"/>
    <property type="match status" value="1"/>
</dbReference>
<feature type="compositionally biased region" description="Low complexity" evidence="1">
    <location>
        <begin position="268"/>
        <end position="294"/>
    </location>
</feature>
<dbReference type="SMART" id="SM00473">
    <property type="entry name" value="PAN_AP"/>
    <property type="match status" value="1"/>
</dbReference>
<reference evidence="4" key="1">
    <citation type="submission" date="2022-11" db="UniProtKB">
        <authorList>
            <consortium name="WormBaseParasite"/>
        </authorList>
    </citation>
    <scope>IDENTIFICATION</scope>
</reference>
<dbReference type="AlphaFoldDB" id="A0A915ETQ4"/>
<keyword evidence="3" id="KW-1185">Reference proteome</keyword>
<dbReference type="PROSITE" id="PS50948">
    <property type="entry name" value="PAN"/>
    <property type="match status" value="1"/>
</dbReference>
<evidence type="ECO:0000259" key="2">
    <source>
        <dbReference type="PROSITE" id="PS50948"/>
    </source>
</evidence>
<accession>A0A915ETQ4</accession>
<evidence type="ECO:0000313" key="3">
    <source>
        <dbReference type="Proteomes" id="UP000887574"/>
    </source>
</evidence>
<name>A0A915ETQ4_9BILA</name>
<dbReference type="Gene3D" id="3.50.4.10">
    <property type="entry name" value="Hepatocyte Growth Factor"/>
    <property type="match status" value="1"/>
</dbReference>
<dbReference type="CDD" id="cd01099">
    <property type="entry name" value="PAN_AP_HGF"/>
    <property type="match status" value="1"/>
</dbReference>
<evidence type="ECO:0000256" key="1">
    <source>
        <dbReference type="SAM" id="MobiDB-lite"/>
    </source>
</evidence>
<feature type="compositionally biased region" description="Basic and acidic residues" evidence="1">
    <location>
        <begin position="162"/>
        <end position="179"/>
    </location>
</feature>
<protein>
    <submittedName>
        <fullName evidence="4">Apple domain-containing protein</fullName>
    </submittedName>
</protein>
<dbReference type="Proteomes" id="UP000887574">
    <property type="component" value="Unplaced"/>
</dbReference>
<proteinExistence type="predicted"/>
<evidence type="ECO:0000313" key="4">
    <source>
        <dbReference type="WBParaSite" id="jg9186"/>
    </source>
</evidence>
<feature type="region of interest" description="Disordered" evidence="1">
    <location>
        <begin position="260"/>
        <end position="344"/>
    </location>
</feature>